<reference evidence="1" key="5">
    <citation type="journal article" date="2021" name="G3 (Bethesda)">
        <title>Aegilops tauschii genome assembly Aet v5.0 features greater sequence contiguity and improved annotation.</title>
        <authorList>
            <person name="Wang L."/>
            <person name="Zhu T."/>
            <person name="Rodriguez J.C."/>
            <person name="Deal K.R."/>
            <person name="Dubcovsky J."/>
            <person name="McGuire P.E."/>
            <person name="Lux T."/>
            <person name="Spannagl M."/>
            <person name="Mayer K.F.X."/>
            <person name="Baldrich P."/>
            <person name="Meyers B.C."/>
            <person name="Huo N."/>
            <person name="Gu Y.Q."/>
            <person name="Zhou H."/>
            <person name="Devos K.M."/>
            <person name="Bennetzen J.L."/>
            <person name="Unver T."/>
            <person name="Budak H."/>
            <person name="Gulick P.J."/>
            <person name="Galiba G."/>
            <person name="Kalapos B."/>
            <person name="Nelson D.R."/>
            <person name="Li P."/>
            <person name="You F.M."/>
            <person name="Luo M.C."/>
            <person name="Dvorak J."/>
        </authorList>
    </citation>
    <scope>NUCLEOTIDE SEQUENCE [LARGE SCALE GENOMIC DNA]</scope>
    <source>
        <strain evidence="1">cv. AL8/78</strain>
    </source>
</reference>
<reference evidence="1" key="4">
    <citation type="submission" date="2019-03" db="UniProtKB">
        <authorList>
            <consortium name="EnsemblPlants"/>
        </authorList>
    </citation>
    <scope>IDENTIFICATION</scope>
</reference>
<name>A0A453H4H5_AEGTS</name>
<dbReference type="Proteomes" id="UP000015105">
    <property type="component" value="Chromosome 4D"/>
</dbReference>
<reference evidence="1" key="3">
    <citation type="journal article" date="2017" name="Nature">
        <title>Genome sequence of the progenitor of the wheat D genome Aegilops tauschii.</title>
        <authorList>
            <person name="Luo M.C."/>
            <person name="Gu Y.Q."/>
            <person name="Puiu D."/>
            <person name="Wang H."/>
            <person name="Twardziok S.O."/>
            <person name="Deal K.R."/>
            <person name="Huo N."/>
            <person name="Zhu T."/>
            <person name="Wang L."/>
            <person name="Wang Y."/>
            <person name="McGuire P.E."/>
            <person name="Liu S."/>
            <person name="Long H."/>
            <person name="Ramasamy R.K."/>
            <person name="Rodriguez J.C."/>
            <person name="Van S.L."/>
            <person name="Yuan L."/>
            <person name="Wang Z."/>
            <person name="Xia Z."/>
            <person name="Xiao L."/>
            <person name="Anderson O.D."/>
            <person name="Ouyang S."/>
            <person name="Liang Y."/>
            <person name="Zimin A.V."/>
            <person name="Pertea G."/>
            <person name="Qi P."/>
            <person name="Bennetzen J.L."/>
            <person name="Dai X."/>
            <person name="Dawson M.W."/>
            <person name="Muller H.G."/>
            <person name="Kugler K."/>
            <person name="Rivarola-Duarte L."/>
            <person name="Spannagl M."/>
            <person name="Mayer K.F.X."/>
            <person name="Lu F.H."/>
            <person name="Bevan M.W."/>
            <person name="Leroy P."/>
            <person name="Li P."/>
            <person name="You F.M."/>
            <person name="Sun Q."/>
            <person name="Liu Z."/>
            <person name="Lyons E."/>
            <person name="Wicker T."/>
            <person name="Salzberg S.L."/>
            <person name="Devos K.M."/>
            <person name="Dvorak J."/>
        </authorList>
    </citation>
    <scope>NUCLEOTIDE SEQUENCE [LARGE SCALE GENOMIC DNA]</scope>
    <source>
        <strain evidence="1">cv. AL8/78</strain>
    </source>
</reference>
<reference evidence="2" key="1">
    <citation type="journal article" date="2014" name="Science">
        <title>Ancient hybridizations among the ancestral genomes of bread wheat.</title>
        <authorList>
            <consortium name="International Wheat Genome Sequencing Consortium,"/>
            <person name="Marcussen T."/>
            <person name="Sandve S.R."/>
            <person name="Heier L."/>
            <person name="Spannagl M."/>
            <person name="Pfeifer M."/>
            <person name="Jakobsen K.S."/>
            <person name="Wulff B.B."/>
            <person name="Steuernagel B."/>
            <person name="Mayer K.F."/>
            <person name="Olsen O.A."/>
        </authorList>
    </citation>
    <scope>NUCLEOTIDE SEQUENCE [LARGE SCALE GENOMIC DNA]</scope>
    <source>
        <strain evidence="2">cv. AL8/78</strain>
    </source>
</reference>
<organism evidence="1 2">
    <name type="scientific">Aegilops tauschii subsp. strangulata</name>
    <name type="common">Goatgrass</name>
    <dbReference type="NCBI Taxonomy" id="200361"/>
    <lineage>
        <taxon>Eukaryota</taxon>
        <taxon>Viridiplantae</taxon>
        <taxon>Streptophyta</taxon>
        <taxon>Embryophyta</taxon>
        <taxon>Tracheophyta</taxon>
        <taxon>Spermatophyta</taxon>
        <taxon>Magnoliopsida</taxon>
        <taxon>Liliopsida</taxon>
        <taxon>Poales</taxon>
        <taxon>Poaceae</taxon>
        <taxon>BOP clade</taxon>
        <taxon>Pooideae</taxon>
        <taxon>Triticodae</taxon>
        <taxon>Triticeae</taxon>
        <taxon>Triticinae</taxon>
        <taxon>Aegilops</taxon>
    </lineage>
</organism>
<dbReference type="Gramene" id="AET4Gv20063300.9">
    <property type="protein sequence ID" value="AET4Gv20063300.9"/>
    <property type="gene ID" value="AET4Gv20063300"/>
</dbReference>
<keyword evidence="2" id="KW-1185">Reference proteome</keyword>
<evidence type="ECO:0000313" key="1">
    <source>
        <dbReference type="EnsemblPlants" id="AET4Gv20063300.9"/>
    </source>
</evidence>
<evidence type="ECO:0000313" key="2">
    <source>
        <dbReference type="Proteomes" id="UP000015105"/>
    </source>
</evidence>
<accession>A0A453H4H5</accession>
<dbReference type="AlphaFoldDB" id="A0A453H4H5"/>
<proteinExistence type="predicted"/>
<sequence>MVLHIPCKWLLHGRELSVARRLHENDDEPLLITMASTWIS</sequence>
<dbReference type="EnsemblPlants" id="AET4Gv20063300.9">
    <property type="protein sequence ID" value="AET4Gv20063300.9"/>
    <property type="gene ID" value="AET4Gv20063300"/>
</dbReference>
<reference evidence="2" key="2">
    <citation type="journal article" date="2017" name="Nat. Plants">
        <title>The Aegilops tauschii genome reveals multiple impacts of transposons.</title>
        <authorList>
            <person name="Zhao G."/>
            <person name="Zou C."/>
            <person name="Li K."/>
            <person name="Wang K."/>
            <person name="Li T."/>
            <person name="Gao L."/>
            <person name="Zhang X."/>
            <person name="Wang H."/>
            <person name="Yang Z."/>
            <person name="Liu X."/>
            <person name="Jiang W."/>
            <person name="Mao L."/>
            <person name="Kong X."/>
            <person name="Jiao Y."/>
            <person name="Jia J."/>
        </authorList>
    </citation>
    <scope>NUCLEOTIDE SEQUENCE [LARGE SCALE GENOMIC DNA]</scope>
    <source>
        <strain evidence="2">cv. AL8/78</strain>
    </source>
</reference>
<protein>
    <submittedName>
        <fullName evidence="1">Uncharacterized protein</fullName>
    </submittedName>
</protein>